<dbReference type="RefSeq" id="WP_002613051.1">
    <property type="nucleotide sequence ID" value="NC_014623.1"/>
</dbReference>
<dbReference type="Proteomes" id="UP000032702">
    <property type="component" value="Unassembled WGS sequence"/>
</dbReference>
<dbReference type="AlphaFoldDB" id="Q095F7"/>
<evidence type="ECO:0000313" key="2">
    <source>
        <dbReference type="Proteomes" id="UP000032702"/>
    </source>
</evidence>
<comment type="caution">
    <text evidence="1">The sequence shown here is derived from an EMBL/GenBank/DDBJ whole genome shotgun (WGS) entry which is preliminary data.</text>
</comment>
<name>Q095F7_STIAD</name>
<proteinExistence type="predicted"/>
<accession>Q095F7</accession>
<sequence length="215" mass="24748">MMYALTADAAHIEEEDVFDAVLIEFDGSDGVTFFQPGVDYQQQHGAPKIIEFVGNLEHVSKLDHIFTAPRSLLLVSRKMVRVLESVGSFRYRLIPATIYSNKLKHLVLDRFTRQRTWYRVDDLSLRNDEFVILQLLDELDCLDGERTLVNGVPFSQSGEHYLGKEEAQHLELRRPEAGFPPVFCVPQLTFYCFTEEAKQACDQAGLRGLWWRPQP</sequence>
<reference evidence="1 2" key="1">
    <citation type="submission" date="2006-04" db="EMBL/GenBank/DDBJ databases">
        <authorList>
            <person name="Nierman W.C."/>
        </authorList>
    </citation>
    <scope>NUCLEOTIDE SEQUENCE [LARGE SCALE GENOMIC DNA]</scope>
    <source>
        <strain evidence="1 2">DW4/3-1</strain>
    </source>
</reference>
<organism evidence="1 2">
    <name type="scientific">Stigmatella aurantiaca (strain DW4/3-1)</name>
    <dbReference type="NCBI Taxonomy" id="378806"/>
    <lineage>
        <taxon>Bacteria</taxon>
        <taxon>Pseudomonadati</taxon>
        <taxon>Myxococcota</taxon>
        <taxon>Myxococcia</taxon>
        <taxon>Myxococcales</taxon>
        <taxon>Cystobacterineae</taxon>
        <taxon>Archangiaceae</taxon>
        <taxon>Stigmatella</taxon>
    </lineage>
</organism>
<dbReference type="EMBL" id="AAMD01000034">
    <property type="protein sequence ID" value="EAU67370.1"/>
    <property type="molecule type" value="Genomic_DNA"/>
</dbReference>
<gene>
    <name evidence="1" type="ORF">STIAU_7935</name>
</gene>
<protein>
    <submittedName>
        <fullName evidence="1">Uncharacterized protein</fullName>
    </submittedName>
</protein>
<evidence type="ECO:0000313" key="1">
    <source>
        <dbReference type="EMBL" id="EAU67370.1"/>
    </source>
</evidence>